<keyword evidence="7 9" id="KW-0472">Membrane</keyword>
<evidence type="ECO:0000256" key="6">
    <source>
        <dbReference type="ARBA" id="ARBA00023004"/>
    </source>
</evidence>
<sequence length="259" mass="28754">MRAMLAILLISLLPAWTFAAGHDTALERVDVDVSDKAAMQDGARTFVSYCMGCHSAKFQRYERVADDLGIPHAVMMKELVFTGARIGDHMDIGMQPADAKAWFGTPPPDLTLVAQVRGTDWLYAYLRSFYEDPTRPWGVNNTVFPNTGMPNVLEGLQGRQRLDCTQAGPVEEGNTPRTTPAVSGLSPHTCDQLAVVPNTGSLTEAQFNEKLRNLVSFLVYSADPAALQRQRIGIYVLMYLAVLLILAYLLKREYWKDVN</sequence>
<dbReference type="PANTHER" id="PTHR10266">
    <property type="entry name" value="CYTOCHROME C1"/>
    <property type="match status" value="1"/>
</dbReference>
<evidence type="ECO:0000256" key="1">
    <source>
        <dbReference type="ARBA" id="ARBA00004370"/>
    </source>
</evidence>
<keyword evidence="10" id="KW-0732">Signal</keyword>
<dbReference type="PRINTS" id="PR00603">
    <property type="entry name" value="CYTOCHROMEC1"/>
</dbReference>
<keyword evidence="2" id="KW-0349">Heme</keyword>
<accession>A0ABR9A291</accession>
<gene>
    <name evidence="11" type="ORF">IFT62_02930</name>
</gene>
<keyword evidence="6" id="KW-0408">Iron</keyword>
<protein>
    <submittedName>
        <fullName evidence="11">Cytochrome c1</fullName>
    </submittedName>
</protein>
<keyword evidence="4" id="KW-0479">Metal-binding</keyword>
<reference evidence="11 12" key="1">
    <citation type="journal article" date="2020" name="FEMS Microbiol. Ecol.">
        <title>Temporal dynamics of bacterial communities during seed development and maturation.</title>
        <authorList>
            <person name="Chesneau G."/>
            <person name="Torres-Cortes G."/>
            <person name="Briand M."/>
            <person name="Darrasse A."/>
            <person name="Preveaux A."/>
            <person name="Marais C."/>
            <person name="Jacques M.A."/>
            <person name="Shade A."/>
            <person name="Barret M."/>
        </authorList>
    </citation>
    <scope>NUCLEOTIDE SEQUENCE [LARGE SCALE GENOMIC DNA]</scope>
    <source>
        <strain evidence="11 12">CFBP13723</strain>
    </source>
</reference>
<comment type="subcellular location">
    <subcellularLocation>
        <location evidence="1">Membrane</location>
    </subcellularLocation>
</comment>
<comment type="caution">
    <text evidence="11">The sequence shown here is derived from an EMBL/GenBank/DDBJ whole genome shotgun (WGS) entry which is preliminary data.</text>
</comment>
<evidence type="ECO:0000313" key="12">
    <source>
        <dbReference type="Proteomes" id="UP000625247"/>
    </source>
</evidence>
<evidence type="ECO:0000256" key="4">
    <source>
        <dbReference type="ARBA" id="ARBA00022723"/>
    </source>
</evidence>
<evidence type="ECO:0000256" key="8">
    <source>
        <dbReference type="SAM" id="MobiDB-lite"/>
    </source>
</evidence>
<dbReference type="Proteomes" id="UP000625247">
    <property type="component" value="Unassembled WGS sequence"/>
</dbReference>
<feature type="region of interest" description="Disordered" evidence="8">
    <location>
        <begin position="166"/>
        <end position="185"/>
    </location>
</feature>
<dbReference type="SUPFAM" id="SSF46626">
    <property type="entry name" value="Cytochrome c"/>
    <property type="match status" value="1"/>
</dbReference>
<evidence type="ECO:0000256" key="7">
    <source>
        <dbReference type="ARBA" id="ARBA00023136"/>
    </source>
</evidence>
<dbReference type="RefSeq" id="WP_191942956.1">
    <property type="nucleotide sequence ID" value="NZ_JACYNP010000001.1"/>
</dbReference>
<name>A0ABR9A291_9PSED</name>
<dbReference type="EMBL" id="JACYNP010000001">
    <property type="protein sequence ID" value="MBD8120158.1"/>
    <property type="molecule type" value="Genomic_DNA"/>
</dbReference>
<dbReference type="InterPro" id="IPR036909">
    <property type="entry name" value="Cyt_c-like_dom_sf"/>
</dbReference>
<evidence type="ECO:0000256" key="5">
    <source>
        <dbReference type="ARBA" id="ARBA00022989"/>
    </source>
</evidence>
<proteinExistence type="predicted"/>
<keyword evidence="3 9" id="KW-0812">Transmembrane</keyword>
<dbReference type="Gene3D" id="1.10.760.10">
    <property type="entry name" value="Cytochrome c-like domain"/>
    <property type="match status" value="1"/>
</dbReference>
<dbReference type="InterPro" id="IPR002326">
    <property type="entry name" value="Cyt_c1"/>
</dbReference>
<feature type="signal peptide" evidence="10">
    <location>
        <begin position="1"/>
        <end position="19"/>
    </location>
</feature>
<keyword evidence="12" id="KW-1185">Reference proteome</keyword>
<evidence type="ECO:0000313" key="11">
    <source>
        <dbReference type="EMBL" id="MBD8120158.1"/>
    </source>
</evidence>
<feature type="transmembrane region" description="Helical" evidence="9">
    <location>
        <begin position="232"/>
        <end position="250"/>
    </location>
</feature>
<evidence type="ECO:0000256" key="2">
    <source>
        <dbReference type="ARBA" id="ARBA00022617"/>
    </source>
</evidence>
<organism evidence="11 12">
    <name type="scientific">Pseudomonas lutea</name>
    <dbReference type="NCBI Taxonomy" id="243924"/>
    <lineage>
        <taxon>Bacteria</taxon>
        <taxon>Pseudomonadati</taxon>
        <taxon>Pseudomonadota</taxon>
        <taxon>Gammaproteobacteria</taxon>
        <taxon>Pseudomonadales</taxon>
        <taxon>Pseudomonadaceae</taxon>
        <taxon>Pseudomonas</taxon>
    </lineage>
</organism>
<feature type="chain" id="PRO_5046462461" evidence="10">
    <location>
        <begin position="20"/>
        <end position="259"/>
    </location>
</feature>
<evidence type="ECO:0000256" key="10">
    <source>
        <dbReference type="SAM" id="SignalP"/>
    </source>
</evidence>
<dbReference type="PANTHER" id="PTHR10266:SF3">
    <property type="entry name" value="CYTOCHROME C1, HEME PROTEIN, MITOCHONDRIAL"/>
    <property type="match status" value="1"/>
</dbReference>
<dbReference type="Pfam" id="PF02167">
    <property type="entry name" value="Cytochrom_C1"/>
    <property type="match status" value="1"/>
</dbReference>
<dbReference type="Gene3D" id="1.20.5.100">
    <property type="entry name" value="Cytochrome c1, transmembrane anchor, C-terminal"/>
    <property type="match status" value="1"/>
</dbReference>
<keyword evidence="5 9" id="KW-1133">Transmembrane helix</keyword>
<evidence type="ECO:0000256" key="9">
    <source>
        <dbReference type="SAM" id="Phobius"/>
    </source>
</evidence>
<evidence type="ECO:0000256" key="3">
    <source>
        <dbReference type="ARBA" id="ARBA00022692"/>
    </source>
</evidence>